<accession>A0A2G5FBP4</accession>
<dbReference type="PANTHER" id="PTHR47073:SF2">
    <property type="entry name" value="PROTEIN ANTI-SILENCING 1"/>
    <property type="match status" value="1"/>
</dbReference>
<evidence type="ECO:0000313" key="1">
    <source>
        <dbReference type="EMBL" id="PIA65433.1"/>
    </source>
</evidence>
<evidence type="ECO:0000313" key="2">
    <source>
        <dbReference type="Proteomes" id="UP000230069"/>
    </source>
</evidence>
<dbReference type="InParanoid" id="A0A2G5FBP4"/>
<proteinExistence type="predicted"/>
<name>A0A2G5FBP4_AQUCA</name>
<keyword evidence="2" id="KW-1185">Reference proteome</keyword>
<dbReference type="PANTHER" id="PTHR47073">
    <property type="entry name" value="PROTEIN ANTI-SILENCING 1"/>
    <property type="match status" value="1"/>
</dbReference>
<dbReference type="GO" id="GO:0003723">
    <property type="term" value="F:RNA binding"/>
    <property type="evidence" value="ECO:0007669"/>
    <property type="project" value="TreeGrafter"/>
</dbReference>
<dbReference type="AlphaFoldDB" id="A0A2G5FBP4"/>
<dbReference type="STRING" id="218851.A0A2G5FBP4"/>
<reference evidence="1 2" key="1">
    <citation type="submission" date="2017-09" db="EMBL/GenBank/DDBJ databases">
        <title>WGS assembly of Aquilegia coerulea Goldsmith.</title>
        <authorList>
            <person name="Hodges S."/>
            <person name="Kramer E."/>
            <person name="Nordborg M."/>
            <person name="Tomkins J."/>
            <person name="Borevitz J."/>
            <person name="Derieg N."/>
            <person name="Yan J."/>
            <person name="Mihaltcheva S."/>
            <person name="Hayes R.D."/>
            <person name="Rokhsar D."/>
        </authorList>
    </citation>
    <scope>NUCLEOTIDE SEQUENCE [LARGE SCALE GENOMIC DNA]</scope>
    <source>
        <strain evidence="2">cv. Goldsmith</strain>
    </source>
</reference>
<dbReference type="OrthoDB" id="1896853at2759"/>
<dbReference type="EMBL" id="KZ305018">
    <property type="protein sequence ID" value="PIA65433.1"/>
    <property type="molecule type" value="Genomic_DNA"/>
</dbReference>
<gene>
    <name evidence="1" type="ORF">AQUCO_00100730v1</name>
</gene>
<sequence>MEVDFATLPIGSWAVQTDIVRHTFEEECTAIMRPRGAFSSLDNGQAYLIFHTKAIAERVVDELQRRHIMMEDERPLIASKGNLEAAVEHSKFIGHQSIVKVDRRQKQRSTDWKEAVGTSHYPQPNTIEYDMAVEWCRLHHESDLWWKALHEVNIQKCCFPVFTLLILESSHICCFRAWGNIYPFHRNKRKN</sequence>
<organism evidence="1 2">
    <name type="scientific">Aquilegia coerulea</name>
    <name type="common">Rocky mountain columbine</name>
    <dbReference type="NCBI Taxonomy" id="218851"/>
    <lineage>
        <taxon>Eukaryota</taxon>
        <taxon>Viridiplantae</taxon>
        <taxon>Streptophyta</taxon>
        <taxon>Embryophyta</taxon>
        <taxon>Tracheophyta</taxon>
        <taxon>Spermatophyta</taxon>
        <taxon>Magnoliopsida</taxon>
        <taxon>Ranunculales</taxon>
        <taxon>Ranunculaceae</taxon>
        <taxon>Thalictroideae</taxon>
        <taxon>Aquilegia</taxon>
    </lineage>
</organism>
<protein>
    <submittedName>
        <fullName evidence="1">Uncharacterized protein</fullName>
    </submittedName>
</protein>
<dbReference type="Proteomes" id="UP000230069">
    <property type="component" value="Unassembled WGS sequence"/>
</dbReference>